<evidence type="ECO:0000256" key="1">
    <source>
        <dbReference type="SAM" id="MobiDB-lite"/>
    </source>
</evidence>
<feature type="non-terminal residue" evidence="2">
    <location>
        <position position="126"/>
    </location>
</feature>
<evidence type="ECO:0008006" key="4">
    <source>
        <dbReference type="Google" id="ProtNLM"/>
    </source>
</evidence>
<comment type="caution">
    <text evidence="2">The sequence shown here is derived from an EMBL/GenBank/DDBJ whole genome shotgun (WGS) entry which is preliminary data.</text>
</comment>
<dbReference type="EMBL" id="BTRK01000001">
    <property type="protein sequence ID" value="GMR33041.1"/>
    <property type="molecule type" value="Genomic_DNA"/>
</dbReference>
<evidence type="ECO:0000313" key="2">
    <source>
        <dbReference type="EMBL" id="GMR33041.1"/>
    </source>
</evidence>
<sequence>DRSVPCLLMLADRFQIECLLNESAKHLIKSREFDIIAKLQLSDQYRLAALKDHCIKILEKSKKLTEKLTSSAEFVNFSDEMREDIESIIFFPGLEEEETDDEEEEEDDEKYYGDTEEEDDEEMSEE</sequence>
<protein>
    <recommendedName>
        <fullName evidence="4">BTB domain-containing protein</fullName>
    </recommendedName>
</protein>
<evidence type="ECO:0000313" key="3">
    <source>
        <dbReference type="Proteomes" id="UP001328107"/>
    </source>
</evidence>
<reference evidence="3" key="1">
    <citation type="submission" date="2022-10" db="EMBL/GenBank/DDBJ databases">
        <title>Genome assembly of Pristionchus species.</title>
        <authorList>
            <person name="Yoshida K."/>
            <person name="Sommer R.J."/>
        </authorList>
    </citation>
    <scope>NUCLEOTIDE SEQUENCE [LARGE SCALE GENOMIC DNA]</scope>
    <source>
        <strain evidence="3">RS5460</strain>
    </source>
</reference>
<feature type="region of interest" description="Disordered" evidence="1">
    <location>
        <begin position="91"/>
        <end position="126"/>
    </location>
</feature>
<dbReference type="Proteomes" id="UP001328107">
    <property type="component" value="Unassembled WGS sequence"/>
</dbReference>
<feature type="compositionally biased region" description="Acidic residues" evidence="1">
    <location>
        <begin position="94"/>
        <end position="126"/>
    </location>
</feature>
<name>A0AAN4Z5U6_9BILA</name>
<keyword evidence="3" id="KW-1185">Reference proteome</keyword>
<feature type="non-terminal residue" evidence="2">
    <location>
        <position position="1"/>
    </location>
</feature>
<organism evidence="2 3">
    <name type="scientific">Pristionchus mayeri</name>
    <dbReference type="NCBI Taxonomy" id="1317129"/>
    <lineage>
        <taxon>Eukaryota</taxon>
        <taxon>Metazoa</taxon>
        <taxon>Ecdysozoa</taxon>
        <taxon>Nematoda</taxon>
        <taxon>Chromadorea</taxon>
        <taxon>Rhabditida</taxon>
        <taxon>Rhabditina</taxon>
        <taxon>Diplogasteromorpha</taxon>
        <taxon>Diplogasteroidea</taxon>
        <taxon>Neodiplogasteridae</taxon>
        <taxon>Pristionchus</taxon>
    </lineage>
</organism>
<dbReference type="AlphaFoldDB" id="A0AAN4Z5U6"/>
<gene>
    <name evidence="2" type="ORF">PMAYCL1PPCAC_03236</name>
</gene>
<dbReference type="InterPro" id="IPR011333">
    <property type="entry name" value="SKP1/BTB/POZ_sf"/>
</dbReference>
<dbReference type="Gene3D" id="3.30.710.10">
    <property type="entry name" value="Potassium Channel Kv1.1, Chain A"/>
    <property type="match status" value="1"/>
</dbReference>
<accession>A0AAN4Z5U6</accession>
<dbReference type="PANTHER" id="PTHR22744:SF14">
    <property type="entry name" value="BTB DOMAIN-CONTAINING PROTEIN-RELATED"/>
    <property type="match status" value="1"/>
</dbReference>
<proteinExistence type="predicted"/>
<dbReference type="PANTHER" id="PTHR22744">
    <property type="entry name" value="HELIX LOOP HELIX PROTEIN 21-RELATED"/>
    <property type="match status" value="1"/>
</dbReference>